<feature type="region of interest" description="Disordered" evidence="9">
    <location>
        <begin position="38"/>
        <end position="63"/>
    </location>
</feature>
<feature type="domain" description="Protein kinase" evidence="10">
    <location>
        <begin position="1"/>
        <end position="210"/>
    </location>
</feature>
<evidence type="ECO:0000256" key="7">
    <source>
        <dbReference type="ARBA" id="ARBA00047899"/>
    </source>
</evidence>
<dbReference type="Proteomes" id="UP000287651">
    <property type="component" value="Unassembled WGS sequence"/>
</dbReference>
<dbReference type="InterPro" id="IPR050660">
    <property type="entry name" value="NEK_Ser/Thr_kinase"/>
</dbReference>
<proteinExistence type="predicted"/>
<dbReference type="PROSITE" id="PS50011">
    <property type="entry name" value="PROTEIN_KINASE_DOM"/>
    <property type="match status" value="1"/>
</dbReference>
<evidence type="ECO:0000256" key="3">
    <source>
        <dbReference type="ARBA" id="ARBA00022679"/>
    </source>
</evidence>
<keyword evidence="5" id="KW-0418">Kinase</keyword>
<keyword evidence="2" id="KW-0723">Serine/threonine-protein kinase</keyword>
<protein>
    <recommendedName>
        <fullName evidence="1">non-specific serine/threonine protein kinase</fullName>
        <ecNumber evidence="1">2.7.11.1</ecNumber>
    </recommendedName>
</protein>
<evidence type="ECO:0000256" key="5">
    <source>
        <dbReference type="ARBA" id="ARBA00022777"/>
    </source>
</evidence>
<keyword evidence="3" id="KW-0808">Transferase</keyword>
<dbReference type="Gene3D" id="1.10.510.10">
    <property type="entry name" value="Transferase(Phosphotransferase) domain 1"/>
    <property type="match status" value="1"/>
</dbReference>
<organism evidence="11 12">
    <name type="scientific">Ensete ventricosum</name>
    <name type="common">Abyssinian banana</name>
    <name type="synonym">Musa ensete</name>
    <dbReference type="NCBI Taxonomy" id="4639"/>
    <lineage>
        <taxon>Eukaryota</taxon>
        <taxon>Viridiplantae</taxon>
        <taxon>Streptophyta</taxon>
        <taxon>Embryophyta</taxon>
        <taxon>Tracheophyta</taxon>
        <taxon>Spermatophyta</taxon>
        <taxon>Magnoliopsida</taxon>
        <taxon>Liliopsida</taxon>
        <taxon>Zingiberales</taxon>
        <taxon>Musaceae</taxon>
        <taxon>Ensete</taxon>
    </lineage>
</organism>
<gene>
    <name evidence="11" type="ORF">B296_00014115</name>
</gene>
<accession>A0A427AZ45</accession>
<comment type="catalytic activity">
    <reaction evidence="8">
        <text>L-seryl-[protein] + ATP = O-phospho-L-seryl-[protein] + ADP + H(+)</text>
        <dbReference type="Rhea" id="RHEA:17989"/>
        <dbReference type="Rhea" id="RHEA-COMP:9863"/>
        <dbReference type="Rhea" id="RHEA-COMP:11604"/>
        <dbReference type="ChEBI" id="CHEBI:15378"/>
        <dbReference type="ChEBI" id="CHEBI:29999"/>
        <dbReference type="ChEBI" id="CHEBI:30616"/>
        <dbReference type="ChEBI" id="CHEBI:83421"/>
        <dbReference type="ChEBI" id="CHEBI:456216"/>
        <dbReference type="EC" id="2.7.11.1"/>
    </reaction>
</comment>
<evidence type="ECO:0000259" key="10">
    <source>
        <dbReference type="PROSITE" id="PS50011"/>
    </source>
</evidence>
<dbReference type="EC" id="2.7.11.1" evidence="1"/>
<evidence type="ECO:0000256" key="2">
    <source>
        <dbReference type="ARBA" id="ARBA00022527"/>
    </source>
</evidence>
<dbReference type="AlphaFoldDB" id="A0A427AZ45"/>
<evidence type="ECO:0000256" key="4">
    <source>
        <dbReference type="ARBA" id="ARBA00022741"/>
    </source>
</evidence>
<evidence type="ECO:0000256" key="8">
    <source>
        <dbReference type="ARBA" id="ARBA00048679"/>
    </source>
</evidence>
<comment type="catalytic activity">
    <reaction evidence="7">
        <text>L-threonyl-[protein] + ATP = O-phospho-L-threonyl-[protein] + ADP + H(+)</text>
        <dbReference type="Rhea" id="RHEA:46608"/>
        <dbReference type="Rhea" id="RHEA-COMP:11060"/>
        <dbReference type="Rhea" id="RHEA-COMP:11605"/>
        <dbReference type="ChEBI" id="CHEBI:15378"/>
        <dbReference type="ChEBI" id="CHEBI:30013"/>
        <dbReference type="ChEBI" id="CHEBI:30616"/>
        <dbReference type="ChEBI" id="CHEBI:61977"/>
        <dbReference type="ChEBI" id="CHEBI:456216"/>
        <dbReference type="EC" id="2.7.11.1"/>
    </reaction>
</comment>
<dbReference type="EMBL" id="AMZH03000923">
    <property type="protein sequence ID" value="RRT81387.1"/>
    <property type="molecule type" value="Genomic_DNA"/>
</dbReference>
<dbReference type="GO" id="GO:0055028">
    <property type="term" value="C:cortical microtubule"/>
    <property type="evidence" value="ECO:0007669"/>
    <property type="project" value="TreeGrafter"/>
</dbReference>
<dbReference type="SUPFAM" id="SSF56112">
    <property type="entry name" value="Protein kinase-like (PK-like)"/>
    <property type="match status" value="1"/>
</dbReference>
<keyword evidence="6" id="KW-0067">ATP-binding</keyword>
<dbReference type="PANTHER" id="PTHR43671:SF98">
    <property type="entry name" value="SERINE_THREONINE-PROTEIN KINASE NEK11"/>
    <property type="match status" value="1"/>
</dbReference>
<sequence length="210" mass="23098">MRVEAVGGDRAELFLSRNEHHHCSHSGELAALSASVAIGGGPPPGTPHRRKRITQSDQPPSLRRARSRIPLLHCRPRSTSVSGEAIGSSPEVGFPLRGACYSERSGDPTADQHCVLEGDDLDRRSDRFRLVSSNRTRKWLLSHGSITLMSSSSRKPGWRRSGTIRLSMSKRCHIICLNVVGTPNYMCPELLADIPYGFKSDIWSLGMITS</sequence>
<name>A0A427AZ45_ENSVE</name>
<evidence type="ECO:0000256" key="6">
    <source>
        <dbReference type="ARBA" id="ARBA00022840"/>
    </source>
</evidence>
<dbReference type="InterPro" id="IPR000719">
    <property type="entry name" value="Prot_kinase_dom"/>
</dbReference>
<evidence type="ECO:0000313" key="11">
    <source>
        <dbReference type="EMBL" id="RRT81387.1"/>
    </source>
</evidence>
<dbReference type="GO" id="GO:0005524">
    <property type="term" value="F:ATP binding"/>
    <property type="evidence" value="ECO:0007669"/>
    <property type="project" value="UniProtKB-KW"/>
</dbReference>
<evidence type="ECO:0000256" key="1">
    <source>
        <dbReference type="ARBA" id="ARBA00012513"/>
    </source>
</evidence>
<reference evidence="11 12" key="1">
    <citation type="journal article" date="2014" name="Agronomy (Basel)">
        <title>A Draft Genome Sequence for Ensete ventricosum, the Drought-Tolerant Tree Against Hunger.</title>
        <authorList>
            <person name="Harrison J."/>
            <person name="Moore K.A."/>
            <person name="Paszkiewicz K."/>
            <person name="Jones T."/>
            <person name="Grant M."/>
            <person name="Ambacheew D."/>
            <person name="Muzemil S."/>
            <person name="Studholme D.J."/>
        </authorList>
    </citation>
    <scope>NUCLEOTIDE SEQUENCE [LARGE SCALE GENOMIC DNA]</scope>
</reference>
<dbReference type="PANTHER" id="PTHR43671">
    <property type="entry name" value="SERINE/THREONINE-PROTEIN KINASE NEK"/>
    <property type="match status" value="1"/>
</dbReference>
<evidence type="ECO:0000313" key="12">
    <source>
        <dbReference type="Proteomes" id="UP000287651"/>
    </source>
</evidence>
<comment type="caution">
    <text evidence="11">The sequence shown here is derived from an EMBL/GenBank/DDBJ whole genome shotgun (WGS) entry which is preliminary data.</text>
</comment>
<keyword evidence="4" id="KW-0547">Nucleotide-binding</keyword>
<dbReference type="GO" id="GO:0004674">
    <property type="term" value="F:protein serine/threonine kinase activity"/>
    <property type="evidence" value="ECO:0007669"/>
    <property type="project" value="UniProtKB-KW"/>
</dbReference>
<dbReference type="GO" id="GO:0007017">
    <property type="term" value="P:microtubule-based process"/>
    <property type="evidence" value="ECO:0007669"/>
    <property type="project" value="TreeGrafter"/>
</dbReference>
<dbReference type="InterPro" id="IPR011009">
    <property type="entry name" value="Kinase-like_dom_sf"/>
</dbReference>
<evidence type="ECO:0000256" key="9">
    <source>
        <dbReference type="SAM" id="MobiDB-lite"/>
    </source>
</evidence>